<evidence type="ECO:0000313" key="5">
    <source>
        <dbReference type="EMBL" id="KAK1262868.1"/>
    </source>
</evidence>
<dbReference type="SUPFAM" id="SSF51905">
    <property type="entry name" value="FAD/NAD(P)-binding domain"/>
    <property type="match status" value="1"/>
</dbReference>
<dbReference type="PRINTS" id="PR00420">
    <property type="entry name" value="RNGMNOXGNASE"/>
</dbReference>
<evidence type="ECO:0000256" key="1">
    <source>
        <dbReference type="ARBA" id="ARBA00023002"/>
    </source>
</evidence>
<evidence type="ECO:0000256" key="2">
    <source>
        <dbReference type="ARBA" id="ARBA00023033"/>
    </source>
</evidence>
<reference evidence="5" key="2">
    <citation type="submission" date="2023-06" db="EMBL/GenBank/DDBJ databases">
        <authorList>
            <person name="Ma L."/>
            <person name="Liu K.-W."/>
            <person name="Li Z."/>
            <person name="Hsiao Y.-Y."/>
            <person name="Qi Y."/>
            <person name="Fu T."/>
            <person name="Tang G."/>
            <person name="Zhang D."/>
            <person name="Sun W.-H."/>
            <person name="Liu D.-K."/>
            <person name="Li Y."/>
            <person name="Chen G.-Z."/>
            <person name="Liu X.-D."/>
            <person name="Liao X.-Y."/>
            <person name="Jiang Y.-T."/>
            <person name="Yu X."/>
            <person name="Hao Y."/>
            <person name="Huang J."/>
            <person name="Zhao X.-W."/>
            <person name="Ke S."/>
            <person name="Chen Y.-Y."/>
            <person name="Wu W.-L."/>
            <person name="Hsu J.-L."/>
            <person name="Lin Y.-F."/>
            <person name="Huang M.-D."/>
            <person name="Li C.-Y."/>
            <person name="Huang L."/>
            <person name="Wang Z.-W."/>
            <person name="Zhao X."/>
            <person name="Zhong W.-Y."/>
            <person name="Peng D.-H."/>
            <person name="Ahmad S."/>
            <person name="Lan S."/>
            <person name="Zhang J.-S."/>
            <person name="Tsai W.-C."/>
            <person name="Van De Peer Y."/>
            <person name="Liu Z.-J."/>
        </authorList>
    </citation>
    <scope>NUCLEOTIDE SEQUENCE</scope>
    <source>
        <strain evidence="5">SCP</strain>
        <tissue evidence="5">Leaves</tissue>
    </source>
</reference>
<comment type="similarity">
    <text evidence="3">Belongs to the 3-hydroxybenzoate 6-hydroxylase family.</text>
</comment>
<dbReference type="Pfam" id="PF01494">
    <property type="entry name" value="FAD_binding_3"/>
    <property type="match status" value="1"/>
</dbReference>
<dbReference type="GO" id="GO:0004497">
    <property type="term" value="F:monooxygenase activity"/>
    <property type="evidence" value="ECO:0007669"/>
    <property type="project" value="UniProtKB-KW"/>
</dbReference>
<evidence type="ECO:0000313" key="6">
    <source>
        <dbReference type="Proteomes" id="UP001179952"/>
    </source>
</evidence>
<comment type="caution">
    <text evidence="5">The sequence shown here is derived from an EMBL/GenBank/DDBJ whole genome shotgun (WGS) entry which is preliminary data.</text>
</comment>
<organism evidence="5 6">
    <name type="scientific">Acorus gramineus</name>
    <name type="common">Dwarf sweet flag</name>
    <dbReference type="NCBI Taxonomy" id="55184"/>
    <lineage>
        <taxon>Eukaryota</taxon>
        <taxon>Viridiplantae</taxon>
        <taxon>Streptophyta</taxon>
        <taxon>Embryophyta</taxon>
        <taxon>Tracheophyta</taxon>
        <taxon>Spermatophyta</taxon>
        <taxon>Magnoliopsida</taxon>
        <taxon>Liliopsida</taxon>
        <taxon>Acoraceae</taxon>
        <taxon>Acorus</taxon>
    </lineage>
</organism>
<feature type="domain" description="FAD-binding" evidence="4">
    <location>
        <begin position="6"/>
        <end position="355"/>
    </location>
</feature>
<proteinExistence type="inferred from homology"/>
<evidence type="ECO:0000259" key="4">
    <source>
        <dbReference type="Pfam" id="PF01494"/>
    </source>
</evidence>
<keyword evidence="1" id="KW-0560">Oxidoreductase</keyword>
<dbReference type="EMBL" id="JAUJYN010000009">
    <property type="protein sequence ID" value="KAK1262868.1"/>
    <property type="molecule type" value="Genomic_DNA"/>
</dbReference>
<dbReference type="Proteomes" id="UP001179952">
    <property type="component" value="Unassembled WGS sequence"/>
</dbReference>
<gene>
    <name evidence="5" type="ORF">QJS04_geneDACA022758</name>
</gene>
<dbReference type="Gene3D" id="3.50.50.60">
    <property type="entry name" value="FAD/NAD(P)-binding domain"/>
    <property type="match status" value="1"/>
</dbReference>
<protein>
    <recommendedName>
        <fullName evidence="4">FAD-binding domain-containing protein</fullName>
    </recommendedName>
</protein>
<dbReference type="PANTHER" id="PTHR45934:SF1">
    <property type="entry name" value="OS04G0423100 PROTEIN"/>
    <property type="match status" value="1"/>
</dbReference>
<keyword evidence="2" id="KW-0503">Monooxygenase</keyword>
<dbReference type="AlphaFoldDB" id="A0AAV9AFC1"/>
<dbReference type="PANTHER" id="PTHR45934">
    <property type="entry name" value="FAD/NAD(P)-BINDING OXIDOREDUCTASE FAMILY PROTEIN"/>
    <property type="match status" value="1"/>
</dbReference>
<dbReference type="InterPro" id="IPR036188">
    <property type="entry name" value="FAD/NAD-bd_sf"/>
</dbReference>
<reference evidence="5" key="1">
    <citation type="journal article" date="2023" name="Nat. Commun.">
        <title>Diploid and tetraploid genomes of Acorus and the evolution of monocots.</title>
        <authorList>
            <person name="Ma L."/>
            <person name="Liu K.W."/>
            <person name="Li Z."/>
            <person name="Hsiao Y.Y."/>
            <person name="Qi Y."/>
            <person name="Fu T."/>
            <person name="Tang G.D."/>
            <person name="Zhang D."/>
            <person name="Sun W.H."/>
            <person name="Liu D.K."/>
            <person name="Li Y."/>
            <person name="Chen G.Z."/>
            <person name="Liu X.D."/>
            <person name="Liao X.Y."/>
            <person name="Jiang Y.T."/>
            <person name="Yu X."/>
            <person name="Hao Y."/>
            <person name="Huang J."/>
            <person name="Zhao X.W."/>
            <person name="Ke S."/>
            <person name="Chen Y.Y."/>
            <person name="Wu W.L."/>
            <person name="Hsu J.L."/>
            <person name="Lin Y.F."/>
            <person name="Huang M.D."/>
            <person name="Li C.Y."/>
            <person name="Huang L."/>
            <person name="Wang Z.W."/>
            <person name="Zhao X."/>
            <person name="Zhong W.Y."/>
            <person name="Peng D.H."/>
            <person name="Ahmad S."/>
            <person name="Lan S."/>
            <person name="Zhang J.S."/>
            <person name="Tsai W.C."/>
            <person name="Van de Peer Y."/>
            <person name="Liu Z.J."/>
        </authorList>
    </citation>
    <scope>NUCLEOTIDE SEQUENCE</scope>
    <source>
        <strain evidence="5">SCP</strain>
    </source>
</reference>
<evidence type="ECO:0000256" key="3">
    <source>
        <dbReference type="ARBA" id="ARBA00024018"/>
    </source>
</evidence>
<dbReference type="InterPro" id="IPR002938">
    <property type="entry name" value="FAD-bd"/>
</dbReference>
<keyword evidence="6" id="KW-1185">Reference proteome</keyword>
<dbReference type="GO" id="GO:0071949">
    <property type="term" value="F:FAD binding"/>
    <property type="evidence" value="ECO:0007669"/>
    <property type="project" value="InterPro"/>
</dbReference>
<accession>A0AAV9AFC1</accession>
<name>A0AAV9AFC1_ACOGR</name>
<dbReference type="InterPro" id="IPR044560">
    <property type="entry name" value="MOase"/>
</dbReference>
<sequence length="409" mass="44850">MESCEEVVIVGGGIAGLATAVALKRVGVQSLVLERSQELRATGGALTLFPNAWRALEVIGVANKLVSLYTTFNKEHVTNLMTGDYQEISFTHDGLRDGLGVRAVHRKVLLEALAEELPSDAVRFSSKLESIKDEIIDGSSISTLRFEDGSTIRAKVVIGCDGVHSVVAQWLGLTTPVRSGRSAVRAIAVFPDGHGFERDIQQFVDDGKRAGIVPINDKELFWFMTHTSLPPEIEMVSDPESIQNLIIDNLAKGFPPEYINVVRHTDPTTLSWAPLMFRYPWDLLIGQTWRGCVTVAGDAMHPMTPDLGQGGCTALEDAVVLARHIASSSRSSSDGFEKAIEDYVKERRVRVAGIIAGSYLSGWVQQGGIGWWGGVVGRFVRDHIFYRFVFKRLVKVSEFDCGRLTCGEC</sequence>